<evidence type="ECO:0000313" key="3">
    <source>
        <dbReference type="Proteomes" id="UP001556098"/>
    </source>
</evidence>
<sequence>MGVKSAYAAAATSKWRRSEDAFRAPGLIGPNAVLQLLPLLDRLGGPDRRARMLAEAGIFEVPSGQSMIPETSAARLHQQLRLEEPVLAAGISARAGFETANYILAHRIPRAAQLLLKVLPEGPSAFLLAAAISKHAWTFVGSGDFRILDPWNFEITGNPLILGERSEFCLCHWHTAVFERLYQFLVAPSCKCVETECGAQGPDHKCCFKLER</sequence>
<organism evidence="2 3">
    <name type="scientific">Sulfitobacter sediminis</name>
    <dbReference type="NCBI Taxonomy" id="3234186"/>
    <lineage>
        <taxon>Bacteria</taxon>
        <taxon>Pseudomonadati</taxon>
        <taxon>Pseudomonadota</taxon>
        <taxon>Alphaproteobacteria</taxon>
        <taxon>Rhodobacterales</taxon>
        <taxon>Roseobacteraceae</taxon>
        <taxon>Sulfitobacter</taxon>
    </lineage>
</organism>
<feature type="domain" description="4-vinyl reductase 4VR" evidence="1">
    <location>
        <begin position="150"/>
        <end position="212"/>
    </location>
</feature>
<accession>A0ABV3RSI3</accession>
<comment type="caution">
    <text evidence="2">The sequence shown here is derived from an EMBL/GenBank/DDBJ whole genome shotgun (WGS) entry which is preliminary data.</text>
</comment>
<proteinExistence type="predicted"/>
<gene>
    <name evidence="2" type="primary">bchJ</name>
    <name evidence="2" type="ORF">AB2B41_20270</name>
</gene>
<protein>
    <submittedName>
        <fullName evidence="2">Bacteriochlorophyll 4-vinyl reductase</fullName>
    </submittedName>
</protein>
<dbReference type="InterPro" id="IPR004096">
    <property type="entry name" value="V4R"/>
</dbReference>
<dbReference type="InterPro" id="IPR024096">
    <property type="entry name" value="NO_sig/Golgi_transp_ligand-bd"/>
</dbReference>
<dbReference type="NCBIfam" id="TIGR02019">
    <property type="entry name" value="BchJ"/>
    <property type="match status" value="1"/>
</dbReference>
<reference evidence="2 3" key="1">
    <citation type="submission" date="2024-07" db="EMBL/GenBank/DDBJ databases">
        <title>Marimonas sp.nov., isolated from tidal-flat sediment.</title>
        <authorList>
            <person name="Jayan J.N."/>
            <person name="Lee S.S."/>
        </authorList>
    </citation>
    <scope>NUCLEOTIDE SEQUENCE [LARGE SCALE GENOMIC DNA]</scope>
    <source>
        <strain evidence="2 3">MJW-29</strain>
    </source>
</reference>
<dbReference type="Proteomes" id="UP001556098">
    <property type="component" value="Unassembled WGS sequence"/>
</dbReference>
<dbReference type="EMBL" id="JBFNXX010000025">
    <property type="protein sequence ID" value="MEW9921950.1"/>
    <property type="molecule type" value="Genomic_DNA"/>
</dbReference>
<evidence type="ECO:0000313" key="2">
    <source>
        <dbReference type="EMBL" id="MEW9921950.1"/>
    </source>
</evidence>
<dbReference type="SUPFAM" id="SSF111126">
    <property type="entry name" value="Ligand-binding domain in the NO signalling and Golgi transport"/>
    <property type="match status" value="1"/>
</dbReference>
<dbReference type="InterPro" id="IPR010249">
    <property type="entry name" value="BchJ"/>
</dbReference>
<evidence type="ECO:0000259" key="1">
    <source>
        <dbReference type="SMART" id="SM00989"/>
    </source>
</evidence>
<keyword evidence="3" id="KW-1185">Reference proteome</keyword>
<dbReference type="SMART" id="SM00989">
    <property type="entry name" value="V4R"/>
    <property type="match status" value="1"/>
</dbReference>
<name>A0ABV3RSI3_9RHOB</name>